<name>A0A9N9EYU6_9GLOM</name>
<reference evidence="1" key="1">
    <citation type="submission" date="2021-06" db="EMBL/GenBank/DDBJ databases">
        <authorList>
            <person name="Kallberg Y."/>
            <person name="Tangrot J."/>
            <person name="Rosling A."/>
        </authorList>
    </citation>
    <scope>NUCLEOTIDE SEQUENCE</scope>
    <source>
        <strain evidence="1">FL966</strain>
    </source>
</reference>
<keyword evidence="2" id="KW-1185">Reference proteome</keyword>
<dbReference type="Proteomes" id="UP000789759">
    <property type="component" value="Unassembled WGS sequence"/>
</dbReference>
<comment type="caution">
    <text evidence="1">The sequence shown here is derived from an EMBL/GenBank/DDBJ whole genome shotgun (WGS) entry which is preliminary data.</text>
</comment>
<proteinExistence type="predicted"/>
<evidence type="ECO:0000313" key="1">
    <source>
        <dbReference type="EMBL" id="CAG8499208.1"/>
    </source>
</evidence>
<feature type="non-terminal residue" evidence="1">
    <location>
        <position position="137"/>
    </location>
</feature>
<dbReference type="AlphaFoldDB" id="A0A9N9EYU6"/>
<dbReference type="OrthoDB" id="2435388at2759"/>
<organism evidence="1 2">
    <name type="scientific">Cetraspora pellucida</name>
    <dbReference type="NCBI Taxonomy" id="1433469"/>
    <lineage>
        <taxon>Eukaryota</taxon>
        <taxon>Fungi</taxon>
        <taxon>Fungi incertae sedis</taxon>
        <taxon>Mucoromycota</taxon>
        <taxon>Glomeromycotina</taxon>
        <taxon>Glomeromycetes</taxon>
        <taxon>Diversisporales</taxon>
        <taxon>Gigasporaceae</taxon>
        <taxon>Cetraspora</taxon>
    </lineage>
</organism>
<accession>A0A9N9EYU6</accession>
<evidence type="ECO:0000313" key="2">
    <source>
        <dbReference type="Proteomes" id="UP000789759"/>
    </source>
</evidence>
<protein>
    <submittedName>
        <fullName evidence="1">10132_t:CDS:1</fullName>
    </submittedName>
</protein>
<gene>
    <name evidence="1" type="ORF">CPELLU_LOCUS2366</name>
</gene>
<dbReference type="EMBL" id="CAJVQA010001006">
    <property type="protein sequence ID" value="CAG8499208.1"/>
    <property type="molecule type" value="Genomic_DNA"/>
</dbReference>
<sequence length="137" mass="15821">FLHIHPKAVDVTSGNIPSTLGVYPIWLELLSIHDSLESLTKDELYSILRFYNETYLEIIWQLVYNLSIDQTIQNEILDSQIEFFEFLNIQTKKEPTAPPNSLWFGVLDLAQCLSQKINTTCQFSSLLLFRLGIITKI</sequence>